<gene>
    <name evidence="3" type="ORF">FBQ73_06975</name>
</gene>
<dbReference type="AlphaFoldDB" id="A0A6C1KTK7"/>
<proteinExistence type="predicted"/>
<dbReference type="Proteomes" id="UP000305131">
    <property type="component" value="Unassembled WGS sequence"/>
</dbReference>
<keyword evidence="2" id="KW-1133">Transmembrane helix</keyword>
<dbReference type="EMBL" id="VAUP01000015">
    <property type="protein sequence ID" value="TLX43836.1"/>
    <property type="molecule type" value="Genomic_DNA"/>
</dbReference>
<protein>
    <submittedName>
        <fullName evidence="3">Uncharacterized protein</fullName>
    </submittedName>
</protein>
<feature type="region of interest" description="Disordered" evidence="1">
    <location>
        <begin position="66"/>
        <end position="100"/>
    </location>
</feature>
<feature type="compositionally biased region" description="Basic and acidic residues" evidence="1">
    <location>
        <begin position="66"/>
        <end position="83"/>
    </location>
</feature>
<evidence type="ECO:0000313" key="3">
    <source>
        <dbReference type="EMBL" id="TLX43836.1"/>
    </source>
</evidence>
<sequence>MAWLQWLLSIIPWWLYVAANGAIVVAVWVRFGSRSAAIYAALALVWVAYDKGGDDRAAYLQQKTERDAQHTIDRANRARERSDAAPAGPDGLPDDGFRRD</sequence>
<accession>A0A6C1KTK7</accession>
<organism evidence="3 4">
    <name type="scientific">Xanthobacter autotrophicus</name>
    <dbReference type="NCBI Taxonomy" id="280"/>
    <lineage>
        <taxon>Bacteria</taxon>
        <taxon>Pseudomonadati</taxon>
        <taxon>Pseudomonadota</taxon>
        <taxon>Alphaproteobacteria</taxon>
        <taxon>Hyphomicrobiales</taxon>
        <taxon>Xanthobacteraceae</taxon>
        <taxon>Xanthobacter</taxon>
    </lineage>
</organism>
<keyword evidence="2" id="KW-0812">Transmembrane</keyword>
<comment type="caution">
    <text evidence="3">The sequence shown here is derived from an EMBL/GenBank/DDBJ whole genome shotgun (WGS) entry which is preliminary data.</text>
</comment>
<keyword evidence="2" id="KW-0472">Membrane</keyword>
<reference evidence="3 4" key="1">
    <citation type="submission" date="2019-05" db="EMBL/GenBank/DDBJ databases">
        <authorList>
            <person name="Zhou X."/>
        </authorList>
    </citation>
    <scope>NUCLEOTIDE SEQUENCE [LARGE SCALE GENOMIC DNA]</scope>
    <source>
        <strain evidence="3 4">DSM 432</strain>
    </source>
</reference>
<name>A0A6C1KTK7_XANAU</name>
<evidence type="ECO:0000256" key="1">
    <source>
        <dbReference type="SAM" id="MobiDB-lite"/>
    </source>
</evidence>
<evidence type="ECO:0000313" key="4">
    <source>
        <dbReference type="Proteomes" id="UP000305131"/>
    </source>
</evidence>
<feature type="transmembrane region" description="Helical" evidence="2">
    <location>
        <begin position="6"/>
        <end position="29"/>
    </location>
</feature>
<evidence type="ECO:0000256" key="2">
    <source>
        <dbReference type="SAM" id="Phobius"/>
    </source>
</evidence>